<dbReference type="InterPro" id="IPR001810">
    <property type="entry name" value="F-box_dom"/>
</dbReference>
<dbReference type="InterPro" id="IPR050796">
    <property type="entry name" value="SCF_F-box_component"/>
</dbReference>
<comment type="caution">
    <text evidence="2">The sequence shown here is derived from an EMBL/GenBank/DDBJ whole genome shotgun (WGS) entry which is preliminary data.</text>
</comment>
<name>A0AA88CVM0_FICCA</name>
<accession>A0AA88CVM0</accession>
<dbReference type="Pfam" id="PF00646">
    <property type="entry name" value="F-box"/>
    <property type="match status" value="1"/>
</dbReference>
<reference evidence="2" key="1">
    <citation type="submission" date="2023-07" db="EMBL/GenBank/DDBJ databases">
        <title>draft genome sequence of fig (Ficus carica).</title>
        <authorList>
            <person name="Takahashi T."/>
            <person name="Nishimura K."/>
        </authorList>
    </citation>
    <scope>NUCLEOTIDE SEQUENCE</scope>
</reference>
<evidence type="ECO:0000259" key="1">
    <source>
        <dbReference type="PROSITE" id="PS50181"/>
    </source>
</evidence>
<dbReference type="SUPFAM" id="SSF81383">
    <property type="entry name" value="F-box domain"/>
    <property type="match status" value="1"/>
</dbReference>
<dbReference type="PANTHER" id="PTHR31672:SF13">
    <property type="entry name" value="F-BOX PROTEIN CPR30-LIKE"/>
    <property type="match status" value="1"/>
</dbReference>
<dbReference type="SMART" id="SM00256">
    <property type="entry name" value="FBOX"/>
    <property type="match status" value="1"/>
</dbReference>
<gene>
    <name evidence="2" type="ORF">TIFTF001_006097</name>
</gene>
<evidence type="ECO:0000313" key="3">
    <source>
        <dbReference type="Proteomes" id="UP001187192"/>
    </source>
</evidence>
<dbReference type="CDD" id="cd22157">
    <property type="entry name" value="F-box_AtFBW1-like"/>
    <property type="match status" value="1"/>
</dbReference>
<dbReference type="AlphaFoldDB" id="A0AA88CVM0"/>
<feature type="domain" description="F-box" evidence="1">
    <location>
        <begin position="1"/>
        <end position="45"/>
    </location>
</feature>
<organism evidence="2 3">
    <name type="scientific">Ficus carica</name>
    <name type="common">Common fig</name>
    <dbReference type="NCBI Taxonomy" id="3494"/>
    <lineage>
        <taxon>Eukaryota</taxon>
        <taxon>Viridiplantae</taxon>
        <taxon>Streptophyta</taxon>
        <taxon>Embryophyta</taxon>
        <taxon>Tracheophyta</taxon>
        <taxon>Spermatophyta</taxon>
        <taxon>Magnoliopsida</taxon>
        <taxon>eudicotyledons</taxon>
        <taxon>Gunneridae</taxon>
        <taxon>Pentapetalae</taxon>
        <taxon>rosids</taxon>
        <taxon>fabids</taxon>
        <taxon>Rosales</taxon>
        <taxon>Moraceae</taxon>
        <taxon>Ficeae</taxon>
        <taxon>Ficus</taxon>
    </lineage>
</organism>
<dbReference type="PROSITE" id="PS50181">
    <property type="entry name" value="FBOX"/>
    <property type="match status" value="1"/>
</dbReference>
<evidence type="ECO:0000313" key="2">
    <source>
        <dbReference type="EMBL" id="GMN36503.1"/>
    </source>
</evidence>
<protein>
    <recommendedName>
        <fullName evidence="1">F-box domain-containing protein</fullName>
    </recommendedName>
</protein>
<dbReference type="EMBL" id="BTGU01000006">
    <property type="protein sequence ID" value="GMN36503.1"/>
    <property type="molecule type" value="Genomic_DNA"/>
</dbReference>
<dbReference type="PANTHER" id="PTHR31672">
    <property type="entry name" value="BNACNNG10540D PROTEIN"/>
    <property type="match status" value="1"/>
</dbReference>
<proteinExistence type="predicted"/>
<dbReference type="Gene3D" id="1.20.1280.50">
    <property type="match status" value="1"/>
</dbReference>
<sequence>MASLPWDIIVNILCRLSVKDLLRYRSVSKPWRSLIDGPDFIKMHLNNSMETSSNLGIVIRDSYLHWVDLGALDLAVNSVTQSEYKAT</sequence>
<dbReference type="InterPro" id="IPR036047">
    <property type="entry name" value="F-box-like_dom_sf"/>
</dbReference>
<keyword evidence="3" id="KW-1185">Reference proteome</keyword>
<dbReference type="Proteomes" id="UP001187192">
    <property type="component" value="Unassembled WGS sequence"/>
</dbReference>